<dbReference type="InterPro" id="IPR036188">
    <property type="entry name" value="FAD/NAD-bd_sf"/>
</dbReference>
<dbReference type="RefSeq" id="WP_048599912.1">
    <property type="nucleotide sequence ID" value="NZ_CVPC01000022.1"/>
</dbReference>
<name>A0A0U1NP67_9RHOB</name>
<evidence type="ECO:0000313" key="9">
    <source>
        <dbReference type="Proteomes" id="UP000048949"/>
    </source>
</evidence>
<evidence type="ECO:0000256" key="5">
    <source>
        <dbReference type="RuleBase" id="RU362075"/>
    </source>
</evidence>
<dbReference type="GO" id="GO:0016117">
    <property type="term" value="P:carotenoid biosynthetic process"/>
    <property type="evidence" value="ECO:0007669"/>
    <property type="project" value="UniProtKB-KW"/>
</dbReference>
<feature type="domain" description="Amine oxidase" evidence="7">
    <location>
        <begin position="15"/>
        <end position="288"/>
    </location>
</feature>
<feature type="region of interest" description="Disordered" evidence="6">
    <location>
        <begin position="493"/>
        <end position="524"/>
    </location>
</feature>
<reference evidence="8 9" key="1">
    <citation type="submission" date="2015-04" db="EMBL/GenBank/DDBJ databases">
        <authorList>
            <person name="Syromyatnikov M.Y."/>
            <person name="Popov V.N."/>
        </authorList>
    </citation>
    <scope>NUCLEOTIDE SEQUENCE [LARGE SCALE GENOMIC DNA]</scope>
    <source>
        <strain evidence="8 9">CECT 5292</strain>
    </source>
</reference>
<dbReference type="InterPro" id="IPR002937">
    <property type="entry name" value="Amino_oxidase"/>
</dbReference>
<dbReference type="PANTHER" id="PTHR43734">
    <property type="entry name" value="PHYTOENE DESATURASE"/>
    <property type="match status" value="1"/>
</dbReference>
<proteinExistence type="inferred from homology"/>
<evidence type="ECO:0000256" key="1">
    <source>
        <dbReference type="ARBA" id="ARBA00004829"/>
    </source>
</evidence>
<dbReference type="EC" id="1.14.99.44" evidence="8"/>
<dbReference type="Proteomes" id="UP000048949">
    <property type="component" value="Unassembled WGS sequence"/>
</dbReference>
<dbReference type="GO" id="GO:0016627">
    <property type="term" value="F:oxidoreductase activity, acting on the CH-CH group of donors"/>
    <property type="evidence" value="ECO:0007669"/>
    <property type="project" value="UniProtKB-ARBA"/>
</dbReference>
<gene>
    <name evidence="8" type="primary">crtP</name>
    <name evidence="8" type="ORF">NIG5292_02571</name>
</gene>
<evidence type="ECO:0000256" key="3">
    <source>
        <dbReference type="ARBA" id="ARBA00022746"/>
    </source>
</evidence>
<dbReference type="InterPro" id="IPR014105">
    <property type="entry name" value="Carotenoid/retinoid_OxRdtase"/>
</dbReference>
<dbReference type="AlphaFoldDB" id="A0A0U1NP67"/>
<dbReference type="InterPro" id="IPR054841">
    <property type="entry name" value="carotdesatCrtD"/>
</dbReference>
<evidence type="ECO:0000259" key="7">
    <source>
        <dbReference type="Pfam" id="PF01593"/>
    </source>
</evidence>
<keyword evidence="4 5" id="KW-0560">Oxidoreductase</keyword>
<dbReference type="PROSITE" id="PS00982">
    <property type="entry name" value="PHYTOENE_DH"/>
    <property type="match status" value="1"/>
</dbReference>
<dbReference type="Gene3D" id="3.50.50.60">
    <property type="entry name" value="FAD/NAD(P)-binding domain"/>
    <property type="match status" value="2"/>
</dbReference>
<dbReference type="NCBIfam" id="TIGR02734">
    <property type="entry name" value="crtI_fam"/>
    <property type="match status" value="1"/>
</dbReference>
<sequence>MHLTNNSIAIIGAGIGGLAAALRLSDAGLDVTVFDSASDVGGKMRTFASAAGPIDAGPTVFTMRHVFEKLFDDVGESLGDHLTLTPAKILARHYWSDGSTLDLMANPDETAANIRTWGGARAEKDYRAFAERARVLYEAFDAPMMQAAIPSQAELTRKVMSRPSLVPKMAPWFTLMQSLRHSFKDKRLAQLYGRYATYVGGDPFASPALLSLISHSEALGVYAVKGGMHQLAQTLRTLAQARGATFKLDTHIKQINVQNGSICGLTTDDGTHHDAARVLFNGDPKALQDGLLGKSSRAAVPNEHVQTRSLSAHVHTFAAQPTGPDLSHHTVFFGDDPKTEFGPIRSDHLPQDPTLYICAQDRAGGAQPTGMERFEIIMNAPPTTDTTASQREITQCQTLVFNTLARFGLTFTPKPTHQSLTPPATFNRLFPASHGSLYGQSPHGLMASFARPTARSPLNGLYLVGGGTHPGAGIPMATLSAQHAAEAILTDLASTSTSRPTAMRGGTSTGSATAAPAPSASSAS</sequence>
<protein>
    <submittedName>
        <fullName evidence="8">Diapolycopene oxygenase</fullName>
        <ecNumber evidence="8">1.14.99.44</ecNumber>
    </submittedName>
</protein>
<dbReference type="InterPro" id="IPR008150">
    <property type="entry name" value="Phytoene_DH_bac_CS"/>
</dbReference>
<evidence type="ECO:0000256" key="4">
    <source>
        <dbReference type="ARBA" id="ARBA00023002"/>
    </source>
</evidence>
<keyword evidence="3 5" id="KW-0125">Carotenoid biosynthesis</keyword>
<dbReference type="Pfam" id="PF01593">
    <property type="entry name" value="Amino_oxidase"/>
    <property type="match status" value="1"/>
</dbReference>
<dbReference type="STRING" id="282199.GCA_001049735_02570"/>
<evidence type="ECO:0000313" key="8">
    <source>
        <dbReference type="EMBL" id="CRK76507.1"/>
    </source>
</evidence>
<feature type="compositionally biased region" description="Low complexity" evidence="6">
    <location>
        <begin position="505"/>
        <end position="524"/>
    </location>
</feature>
<dbReference type="PANTHER" id="PTHR43734:SF7">
    <property type="entry name" value="4,4'-DIAPONEUROSPORENE OXYGENASE"/>
    <property type="match status" value="1"/>
</dbReference>
<keyword evidence="9" id="KW-1185">Reference proteome</keyword>
<dbReference type="OrthoDB" id="9774675at2"/>
<dbReference type="EMBL" id="CVQV01000022">
    <property type="protein sequence ID" value="CRK76507.1"/>
    <property type="molecule type" value="Genomic_DNA"/>
</dbReference>
<comment type="pathway">
    <text evidence="1 5">Carotenoid biosynthesis.</text>
</comment>
<dbReference type="NCBIfam" id="NF045637">
    <property type="entry name" value="carotdesatCrtDProt"/>
    <property type="match status" value="1"/>
</dbReference>
<dbReference type="SUPFAM" id="SSF51905">
    <property type="entry name" value="FAD/NAD(P)-binding domain"/>
    <property type="match status" value="1"/>
</dbReference>
<evidence type="ECO:0000256" key="6">
    <source>
        <dbReference type="SAM" id="MobiDB-lite"/>
    </source>
</evidence>
<comment type="similarity">
    <text evidence="2 5">Belongs to the carotenoid/retinoid oxidoreductase family.</text>
</comment>
<accession>A0A0U1NP67</accession>
<organism evidence="8 9">
    <name type="scientific">Nereida ignava</name>
    <dbReference type="NCBI Taxonomy" id="282199"/>
    <lineage>
        <taxon>Bacteria</taxon>
        <taxon>Pseudomonadati</taxon>
        <taxon>Pseudomonadota</taxon>
        <taxon>Alphaproteobacteria</taxon>
        <taxon>Rhodobacterales</taxon>
        <taxon>Roseobacteraceae</taxon>
        <taxon>Nereida</taxon>
    </lineage>
</organism>
<evidence type="ECO:0000256" key="2">
    <source>
        <dbReference type="ARBA" id="ARBA00006046"/>
    </source>
</evidence>